<evidence type="ECO:0000313" key="10">
    <source>
        <dbReference type="EMBL" id="OGY91691.1"/>
    </source>
</evidence>
<dbReference type="InterPro" id="IPR003796">
    <property type="entry name" value="RNR_NrdR-like"/>
</dbReference>
<feature type="zinc finger region" evidence="7">
    <location>
        <begin position="3"/>
        <end position="34"/>
    </location>
</feature>
<keyword evidence="6 7" id="KW-0804">Transcription</keyword>
<evidence type="ECO:0000313" key="11">
    <source>
        <dbReference type="Proteomes" id="UP000178109"/>
    </source>
</evidence>
<feature type="region of interest" description="Disordered" evidence="8">
    <location>
        <begin position="151"/>
        <end position="176"/>
    </location>
</feature>
<accession>A0A1G2BRE2</accession>
<keyword evidence="3 7" id="KW-0067">ATP-binding</keyword>
<evidence type="ECO:0000256" key="5">
    <source>
        <dbReference type="ARBA" id="ARBA00023125"/>
    </source>
</evidence>
<evidence type="ECO:0000259" key="9">
    <source>
        <dbReference type="PROSITE" id="PS51161"/>
    </source>
</evidence>
<dbReference type="InterPro" id="IPR005144">
    <property type="entry name" value="ATP-cone_dom"/>
</dbReference>
<dbReference type="Proteomes" id="UP000178109">
    <property type="component" value="Unassembled WGS sequence"/>
</dbReference>
<feature type="domain" description="ATP-cone" evidence="9">
    <location>
        <begin position="49"/>
        <end position="139"/>
    </location>
</feature>
<dbReference type="PROSITE" id="PS51161">
    <property type="entry name" value="ATP_CONE"/>
    <property type="match status" value="1"/>
</dbReference>
<dbReference type="GO" id="GO:0008270">
    <property type="term" value="F:zinc ion binding"/>
    <property type="evidence" value="ECO:0007669"/>
    <property type="project" value="UniProtKB-UniRule"/>
</dbReference>
<evidence type="ECO:0000256" key="4">
    <source>
        <dbReference type="ARBA" id="ARBA00023015"/>
    </source>
</evidence>
<comment type="cofactor">
    <cofactor evidence="7">
        <name>Zn(2+)</name>
        <dbReference type="ChEBI" id="CHEBI:29105"/>
    </cofactor>
    <text evidence="7">Binds 1 zinc ion.</text>
</comment>
<keyword evidence="7" id="KW-0479">Metal-binding</keyword>
<evidence type="ECO:0000256" key="2">
    <source>
        <dbReference type="ARBA" id="ARBA00022741"/>
    </source>
</evidence>
<dbReference type="Pfam" id="PF03477">
    <property type="entry name" value="ATP-cone"/>
    <property type="match status" value="1"/>
</dbReference>
<dbReference type="HAMAP" id="MF_00440">
    <property type="entry name" value="NrdR"/>
    <property type="match status" value="1"/>
</dbReference>
<dbReference type="EMBL" id="MHKO01000040">
    <property type="protein sequence ID" value="OGY91691.1"/>
    <property type="molecule type" value="Genomic_DNA"/>
</dbReference>
<evidence type="ECO:0000256" key="8">
    <source>
        <dbReference type="SAM" id="MobiDB-lite"/>
    </source>
</evidence>
<evidence type="ECO:0000256" key="6">
    <source>
        <dbReference type="ARBA" id="ARBA00023163"/>
    </source>
</evidence>
<comment type="caution">
    <text evidence="10">The sequence shown here is derived from an EMBL/GenBank/DDBJ whole genome shotgun (WGS) entry which is preliminary data.</text>
</comment>
<keyword evidence="5 7" id="KW-0238">DNA-binding</keyword>
<keyword evidence="7" id="KW-0863">Zinc-finger</keyword>
<name>A0A1G2BRE2_9BACT</name>
<dbReference type="STRING" id="1798553.A3H70_01495"/>
<dbReference type="InterPro" id="IPR055173">
    <property type="entry name" value="NrdR-like_N"/>
</dbReference>
<comment type="function">
    <text evidence="7">Negatively regulates transcription of bacterial ribonucleotide reductase nrd genes and operons by binding to NrdR-boxes.</text>
</comment>
<dbReference type="Pfam" id="PF22811">
    <property type="entry name" value="Zn_ribbon_NrdR"/>
    <property type="match status" value="1"/>
</dbReference>
<sequence length="176" mass="20665">MHCPACNYDDTKVLDSRLSENENAVRRRRTCLKCKFRFSTLEETEILDLSVIKRDGRREAYSRSKIEGGVLRALEKRPVTKQEFRSLISGIERDIYVLNRPEIKTSEIGEIAMRHLQKVDQVAYIRFASVYRAFTDVSNFREEISKLAPTRRQKSSRLKKKKIALSRRRGRATKKR</sequence>
<gene>
    <name evidence="7" type="primary">nrdR</name>
    <name evidence="10" type="ORF">A3H70_01495</name>
</gene>
<dbReference type="GO" id="GO:0005524">
    <property type="term" value="F:ATP binding"/>
    <property type="evidence" value="ECO:0007669"/>
    <property type="project" value="UniProtKB-UniRule"/>
</dbReference>
<dbReference type="PANTHER" id="PTHR30455">
    <property type="entry name" value="TRANSCRIPTIONAL REPRESSOR NRDR"/>
    <property type="match status" value="1"/>
</dbReference>
<dbReference type="NCBIfam" id="TIGR00244">
    <property type="entry name" value="transcriptional regulator NrdR"/>
    <property type="match status" value="1"/>
</dbReference>
<dbReference type="GO" id="GO:0003677">
    <property type="term" value="F:DNA binding"/>
    <property type="evidence" value="ECO:0007669"/>
    <property type="project" value="UniProtKB-KW"/>
</dbReference>
<evidence type="ECO:0000256" key="3">
    <source>
        <dbReference type="ARBA" id="ARBA00022840"/>
    </source>
</evidence>
<keyword evidence="7" id="KW-0862">Zinc</keyword>
<evidence type="ECO:0000256" key="1">
    <source>
        <dbReference type="ARBA" id="ARBA00022491"/>
    </source>
</evidence>
<dbReference type="PANTHER" id="PTHR30455:SF2">
    <property type="entry name" value="TRANSCRIPTIONAL REPRESSOR NRDR"/>
    <property type="match status" value="1"/>
</dbReference>
<proteinExistence type="inferred from homology"/>
<keyword evidence="2 7" id="KW-0547">Nucleotide-binding</keyword>
<dbReference type="AlphaFoldDB" id="A0A1G2BRE2"/>
<dbReference type="GO" id="GO:0045892">
    <property type="term" value="P:negative regulation of DNA-templated transcription"/>
    <property type="evidence" value="ECO:0007669"/>
    <property type="project" value="UniProtKB-UniRule"/>
</dbReference>
<keyword evidence="4 7" id="KW-0805">Transcription regulation</keyword>
<protein>
    <recommendedName>
        <fullName evidence="7">Transcriptional repressor NrdR</fullName>
    </recommendedName>
</protein>
<reference evidence="10 11" key="1">
    <citation type="journal article" date="2016" name="Nat. Commun.">
        <title>Thousands of microbial genomes shed light on interconnected biogeochemical processes in an aquifer system.</title>
        <authorList>
            <person name="Anantharaman K."/>
            <person name="Brown C.T."/>
            <person name="Hug L.A."/>
            <person name="Sharon I."/>
            <person name="Castelle C.J."/>
            <person name="Probst A.J."/>
            <person name="Thomas B.C."/>
            <person name="Singh A."/>
            <person name="Wilkins M.J."/>
            <person name="Karaoz U."/>
            <person name="Brodie E.L."/>
            <person name="Williams K.H."/>
            <person name="Hubbard S.S."/>
            <person name="Banfield J.F."/>
        </authorList>
    </citation>
    <scope>NUCLEOTIDE SEQUENCE [LARGE SCALE GENOMIC DNA]</scope>
</reference>
<comment type="similarity">
    <text evidence="7">Belongs to the NrdR family.</text>
</comment>
<organism evidence="10 11">
    <name type="scientific">Candidatus Komeilibacteria bacterium RIFCSPLOWO2_02_FULL_48_11</name>
    <dbReference type="NCBI Taxonomy" id="1798553"/>
    <lineage>
        <taxon>Bacteria</taxon>
        <taxon>Candidatus Komeiliibacteriota</taxon>
    </lineage>
</organism>
<evidence type="ECO:0000256" key="7">
    <source>
        <dbReference type="HAMAP-Rule" id="MF_00440"/>
    </source>
</evidence>
<keyword evidence="1 7" id="KW-0678">Repressor</keyword>